<evidence type="ECO:0000313" key="2">
    <source>
        <dbReference type="EMBL" id="PVI07397.1"/>
    </source>
</evidence>
<dbReference type="Gene3D" id="2.130.10.30">
    <property type="entry name" value="Regulator of chromosome condensation 1/beta-lactamase-inhibitor protein II"/>
    <property type="match status" value="2"/>
</dbReference>
<dbReference type="PANTHER" id="PTHR45982:SF5">
    <property type="entry name" value="RCC DOMAIN-CONTAINING PROTEIN ATS1"/>
    <property type="match status" value="1"/>
</dbReference>
<dbReference type="GO" id="GO:0005085">
    <property type="term" value="F:guanyl-nucleotide exchange factor activity"/>
    <property type="evidence" value="ECO:0007669"/>
    <property type="project" value="TreeGrafter"/>
</dbReference>
<dbReference type="AlphaFoldDB" id="A0A2V1EA36"/>
<gene>
    <name evidence="2" type="ORF">DM02DRAFT_608943</name>
</gene>
<evidence type="ECO:0000313" key="3">
    <source>
        <dbReference type="Proteomes" id="UP000244855"/>
    </source>
</evidence>
<feature type="repeat" description="RCC1" evidence="1">
    <location>
        <begin position="3"/>
        <end position="55"/>
    </location>
</feature>
<dbReference type="PRINTS" id="PR00633">
    <property type="entry name" value="RCCNDNSATION"/>
</dbReference>
<dbReference type="PANTHER" id="PTHR45982">
    <property type="entry name" value="REGULATOR OF CHROMOSOME CONDENSATION"/>
    <property type="match status" value="1"/>
</dbReference>
<dbReference type="SUPFAM" id="SSF50985">
    <property type="entry name" value="RCC1/BLIP-II"/>
    <property type="match status" value="1"/>
</dbReference>
<evidence type="ECO:0000256" key="1">
    <source>
        <dbReference type="PROSITE-ProRule" id="PRU00235"/>
    </source>
</evidence>
<accession>A0A2V1EA36</accession>
<dbReference type="EMBL" id="KZ805304">
    <property type="protein sequence ID" value="PVI07397.1"/>
    <property type="molecule type" value="Genomic_DNA"/>
</dbReference>
<feature type="repeat" description="RCC1" evidence="1">
    <location>
        <begin position="267"/>
        <end position="304"/>
    </location>
</feature>
<proteinExistence type="predicted"/>
<dbReference type="Proteomes" id="UP000244855">
    <property type="component" value="Unassembled WGS sequence"/>
</dbReference>
<reference evidence="2 3" key="1">
    <citation type="journal article" date="2018" name="Sci. Rep.">
        <title>Comparative genomics provides insights into the lifestyle and reveals functional heterogeneity of dark septate endophytic fungi.</title>
        <authorList>
            <person name="Knapp D.G."/>
            <person name="Nemeth J.B."/>
            <person name="Barry K."/>
            <person name="Hainaut M."/>
            <person name="Henrissat B."/>
            <person name="Johnson J."/>
            <person name="Kuo A."/>
            <person name="Lim J.H.P."/>
            <person name="Lipzen A."/>
            <person name="Nolan M."/>
            <person name="Ohm R.A."/>
            <person name="Tamas L."/>
            <person name="Grigoriev I.V."/>
            <person name="Spatafora J.W."/>
            <person name="Nagy L.G."/>
            <person name="Kovacs G.M."/>
        </authorList>
    </citation>
    <scope>NUCLEOTIDE SEQUENCE [LARGE SCALE GENOMIC DNA]</scope>
    <source>
        <strain evidence="2 3">DSE2036</strain>
    </source>
</reference>
<organism evidence="2 3">
    <name type="scientific">Periconia macrospinosa</name>
    <dbReference type="NCBI Taxonomy" id="97972"/>
    <lineage>
        <taxon>Eukaryota</taxon>
        <taxon>Fungi</taxon>
        <taxon>Dikarya</taxon>
        <taxon>Ascomycota</taxon>
        <taxon>Pezizomycotina</taxon>
        <taxon>Dothideomycetes</taxon>
        <taxon>Pleosporomycetidae</taxon>
        <taxon>Pleosporales</taxon>
        <taxon>Massarineae</taxon>
        <taxon>Periconiaceae</taxon>
        <taxon>Periconia</taxon>
    </lineage>
</organism>
<dbReference type="PROSITE" id="PS50012">
    <property type="entry name" value="RCC1_3"/>
    <property type="match status" value="3"/>
</dbReference>
<name>A0A2V1EA36_9PLEO</name>
<dbReference type="GO" id="GO:0005737">
    <property type="term" value="C:cytoplasm"/>
    <property type="evidence" value="ECO:0007669"/>
    <property type="project" value="TreeGrafter"/>
</dbReference>
<dbReference type="InterPro" id="IPR051553">
    <property type="entry name" value="Ran_GTPase-activating"/>
</dbReference>
<protein>
    <submittedName>
        <fullName evidence="2">RCC1/BLIP-II</fullName>
    </submittedName>
</protein>
<sequence length="363" mass="39565">MPYKLFVFGSNGEGQLGVPKQDIIQKPVVASSWPCEHTIATVRSGDNHTLFLTSSGKIFGAGDNRKGQLGTLPNESPEQKRIERIVELYGSLHFCAATCESSAYITNISRFGSPQEGVLTTEGTSHWGELGIPSIASTAGCSREEFQQTLPNSVIDFAAGGWHYAAILSSGEVWGWGKSRLDQLGPALSSQQKVLKPTRIEENIPFKPIKVICGKEFTYLASTPENGEHYLLGRDKSGLRTSMPPHIKGWKTIGATWHAIFVLFEDGRVVAWGKDNLWKLIPDNLPSIEQMAVGSEHVLALTQEGKLISWGWGKHGNCGDLSTLTVEVKNDMVSGVWNNIEMPGKIAFIGAGFCTSYVLVETS</sequence>
<dbReference type="OrthoDB" id="5370059at2759"/>
<dbReference type="Pfam" id="PF13540">
    <property type="entry name" value="RCC1_2"/>
    <property type="match status" value="3"/>
</dbReference>
<dbReference type="STRING" id="97972.A0A2V1EA36"/>
<dbReference type="InterPro" id="IPR000408">
    <property type="entry name" value="Reg_chr_condens"/>
</dbReference>
<dbReference type="InterPro" id="IPR009091">
    <property type="entry name" value="RCC1/BLIP-II"/>
</dbReference>
<feature type="repeat" description="RCC1" evidence="1">
    <location>
        <begin position="171"/>
        <end position="224"/>
    </location>
</feature>
<keyword evidence="3" id="KW-1185">Reference proteome</keyword>